<dbReference type="RefSeq" id="XP_007312562.1">
    <property type="nucleotide sequence ID" value="XM_007312500.1"/>
</dbReference>
<dbReference type="EMBL" id="GL945428">
    <property type="protein sequence ID" value="EGO30678.1"/>
    <property type="molecule type" value="Genomic_DNA"/>
</dbReference>
<evidence type="ECO:0000313" key="1">
    <source>
        <dbReference type="EMBL" id="EGO30678.1"/>
    </source>
</evidence>
<sequence length="65" mass="7117">MIKLRAELAGIGASVDNWDFSAMILSSLLESYCPILTSMITAARISWNTLSPKDIIGHLIDEADH</sequence>
<reference evidence="1" key="1">
    <citation type="submission" date="2011-04" db="EMBL/GenBank/DDBJ databases">
        <title>Evolution of plant cell wall degrading machinery underlies the functional diversity of forest fungi.</title>
        <authorList>
            <consortium name="US DOE Joint Genome Institute (JGI-PGF)"/>
            <person name="Eastwood D.C."/>
            <person name="Floudas D."/>
            <person name="Binder M."/>
            <person name="Majcherczyk A."/>
            <person name="Schneider P."/>
            <person name="Aerts A."/>
            <person name="Asiegbu F.O."/>
            <person name="Baker S.E."/>
            <person name="Barry K."/>
            <person name="Bendiksby M."/>
            <person name="Blumentritt M."/>
            <person name="Coutinho P.M."/>
            <person name="Cullen D."/>
            <person name="Cullen D."/>
            <person name="Gathman A."/>
            <person name="Goodell B."/>
            <person name="Henrissat B."/>
            <person name="Ihrmark K."/>
            <person name="Kauserud H."/>
            <person name="Kohler A."/>
            <person name="LaButti K."/>
            <person name="Lapidus A."/>
            <person name="Lavin J.L."/>
            <person name="Lee Y.-H."/>
            <person name="Lindquist E."/>
            <person name="Lilly W."/>
            <person name="Lucas S."/>
            <person name="Morin E."/>
            <person name="Murat C."/>
            <person name="Oguiza J.A."/>
            <person name="Park J."/>
            <person name="Pisabarro A.G."/>
            <person name="Riley R."/>
            <person name="Rosling A."/>
            <person name="Salamov A."/>
            <person name="Schmidt O."/>
            <person name="Schmutz J."/>
            <person name="Skrede I."/>
            <person name="Stenlid J."/>
            <person name="Wiebenga A."/>
            <person name="Xie X."/>
            <person name="Kues U."/>
            <person name="Hibbett D.S."/>
            <person name="Hoffmeister D."/>
            <person name="Hogberg N."/>
            <person name="Martin F."/>
            <person name="Grigoriev I.V."/>
            <person name="Watkinson S.C."/>
        </authorList>
    </citation>
    <scope>NUCLEOTIDE SEQUENCE</scope>
    <source>
        <strain evidence="1">S7.9</strain>
    </source>
</reference>
<gene>
    <name evidence="1" type="ORF">SERLADRAFT_375890</name>
</gene>
<name>F8NEP4_SERL9</name>
<dbReference type="Proteomes" id="UP000008064">
    <property type="component" value="Unassembled WGS sequence"/>
</dbReference>
<accession>F8NEP4</accession>
<protein>
    <submittedName>
        <fullName evidence="1">Uncharacterized protein</fullName>
    </submittedName>
</protein>
<dbReference type="OrthoDB" id="2651116at2759"/>
<dbReference type="HOGENOM" id="CLU_175215_0_0_1"/>
<proteinExistence type="predicted"/>
<dbReference type="GeneID" id="18810614"/>
<dbReference type="KEGG" id="sla:SERLADRAFT_375890"/>
<organism>
    <name type="scientific">Serpula lacrymans var. lacrymans (strain S7.9)</name>
    <name type="common">Dry rot fungus</name>
    <dbReference type="NCBI Taxonomy" id="578457"/>
    <lineage>
        <taxon>Eukaryota</taxon>
        <taxon>Fungi</taxon>
        <taxon>Dikarya</taxon>
        <taxon>Basidiomycota</taxon>
        <taxon>Agaricomycotina</taxon>
        <taxon>Agaricomycetes</taxon>
        <taxon>Agaricomycetidae</taxon>
        <taxon>Boletales</taxon>
        <taxon>Coniophorineae</taxon>
        <taxon>Serpulaceae</taxon>
        <taxon>Serpula</taxon>
    </lineage>
</organism>
<dbReference type="AlphaFoldDB" id="F8NEP4"/>